<organism evidence="3 4">
    <name type="scientific">Batrachochytrium salamandrivorans</name>
    <dbReference type="NCBI Taxonomy" id="1357716"/>
    <lineage>
        <taxon>Eukaryota</taxon>
        <taxon>Fungi</taxon>
        <taxon>Fungi incertae sedis</taxon>
        <taxon>Chytridiomycota</taxon>
        <taxon>Chytridiomycota incertae sedis</taxon>
        <taxon>Chytridiomycetes</taxon>
        <taxon>Rhizophydiales</taxon>
        <taxon>Rhizophydiales incertae sedis</taxon>
        <taxon>Batrachochytrium</taxon>
    </lineage>
</organism>
<evidence type="ECO:0000256" key="1">
    <source>
        <dbReference type="SAM" id="MobiDB-lite"/>
    </source>
</evidence>
<feature type="region of interest" description="Disordered" evidence="1">
    <location>
        <begin position="44"/>
        <end position="65"/>
    </location>
</feature>
<dbReference type="EMBL" id="JAFCIX010000312">
    <property type="protein sequence ID" value="KAH6595175.1"/>
    <property type="molecule type" value="Genomic_DNA"/>
</dbReference>
<evidence type="ECO:0000313" key="3">
    <source>
        <dbReference type="EMBL" id="KAH6595175.1"/>
    </source>
</evidence>
<feature type="signal peptide" evidence="2">
    <location>
        <begin position="1"/>
        <end position="18"/>
    </location>
</feature>
<comment type="caution">
    <text evidence="3">The sequence shown here is derived from an EMBL/GenBank/DDBJ whole genome shotgun (WGS) entry which is preliminary data.</text>
</comment>
<gene>
    <name evidence="3" type="ORF">BASA50_005969</name>
</gene>
<name>A0ABQ8FB12_9FUNG</name>
<sequence>MQFFYLFSLVVAASYAAAFPQPAGLSEKHSDNFDATLASGLEARSYQPELNSQRDSATLVSLERRGSYEESSRKYRKYEFPHPPRSTPKDLLRDIYNPFDKAEAGSWFLSSMIKEFGTNLADAPDNVLAAGAAVDGDTGNFLVEYVQKSLQVTDILKEWVEATGESLVAVIKAGLDGKEYSKVESLLKDAGEKLAADASYNLQQVAAALLNIQGKVDSVKLEVDAVQQAFGRTFDAYKLYFATLQPQLARFETGKDLNRHLSVGVESLVEFSLKQEELHAEIMEKLETAPSQ</sequence>
<evidence type="ECO:0000256" key="2">
    <source>
        <dbReference type="SAM" id="SignalP"/>
    </source>
</evidence>
<keyword evidence="2" id="KW-0732">Signal</keyword>
<keyword evidence="4" id="KW-1185">Reference proteome</keyword>
<feature type="chain" id="PRO_5047323221" evidence="2">
    <location>
        <begin position="19"/>
        <end position="292"/>
    </location>
</feature>
<proteinExistence type="predicted"/>
<evidence type="ECO:0000313" key="4">
    <source>
        <dbReference type="Proteomes" id="UP001648503"/>
    </source>
</evidence>
<feature type="compositionally biased region" description="Polar residues" evidence="1">
    <location>
        <begin position="48"/>
        <end position="59"/>
    </location>
</feature>
<dbReference type="Proteomes" id="UP001648503">
    <property type="component" value="Unassembled WGS sequence"/>
</dbReference>
<accession>A0ABQ8FB12</accession>
<protein>
    <submittedName>
        <fullName evidence="3">Uncharacterized protein</fullName>
    </submittedName>
</protein>
<reference evidence="3 4" key="1">
    <citation type="submission" date="2021-02" db="EMBL/GenBank/DDBJ databases">
        <title>Variation within the Batrachochytrium salamandrivorans European outbreak.</title>
        <authorList>
            <person name="Kelly M."/>
            <person name="Pasmans F."/>
            <person name="Shea T.P."/>
            <person name="Munoz J.F."/>
            <person name="Carranza S."/>
            <person name="Cuomo C.A."/>
            <person name="Martel A."/>
        </authorList>
    </citation>
    <scope>NUCLEOTIDE SEQUENCE [LARGE SCALE GENOMIC DNA]</scope>
    <source>
        <strain evidence="3 4">AMFP18/2</strain>
    </source>
</reference>